<dbReference type="EMBL" id="GAMC01006180">
    <property type="protein sequence ID" value="JAC00376.1"/>
    <property type="molecule type" value="mRNA"/>
</dbReference>
<feature type="binding site" evidence="6">
    <location>
        <position position="113"/>
    </location>
    <ligand>
        <name>FAD</name>
        <dbReference type="ChEBI" id="CHEBI:57692"/>
    </ligand>
</feature>
<dbReference type="OrthoDB" id="432685at2759"/>
<feature type="binding site" evidence="6">
    <location>
        <position position="139"/>
    </location>
    <ligand>
        <name>FAD</name>
        <dbReference type="ChEBI" id="CHEBI:57692"/>
    </ligand>
</feature>
<keyword evidence="4 6" id="KW-0274">FAD</keyword>
<dbReference type="PANTHER" id="PTHR19370:SF184">
    <property type="entry name" value="NADH-CYTOCHROME B5 REDUCTASE-LIKE"/>
    <property type="match status" value="1"/>
</dbReference>
<feature type="binding site" evidence="6">
    <location>
        <position position="130"/>
    </location>
    <ligand>
        <name>FAD</name>
        <dbReference type="ChEBI" id="CHEBI:57692"/>
    </ligand>
</feature>
<feature type="binding site" evidence="6">
    <location>
        <position position="115"/>
    </location>
    <ligand>
        <name>FAD</name>
        <dbReference type="ChEBI" id="CHEBI:57692"/>
    </ligand>
</feature>
<protein>
    <submittedName>
        <fullName evidence="8">NADH-cytochrome b5 reductase-like</fullName>
    </submittedName>
</protein>
<dbReference type="InterPro" id="IPR017938">
    <property type="entry name" value="Riboflavin_synthase-like_b-brl"/>
</dbReference>
<evidence type="ECO:0000256" key="3">
    <source>
        <dbReference type="ARBA" id="ARBA00022630"/>
    </source>
</evidence>
<keyword evidence="3 6" id="KW-0285">Flavoprotein</keyword>
<dbReference type="InterPro" id="IPR008333">
    <property type="entry name" value="Cbr1-like_FAD-bd_dom"/>
</dbReference>
<dbReference type="GO" id="GO:0016491">
    <property type="term" value="F:oxidoreductase activity"/>
    <property type="evidence" value="ECO:0007669"/>
    <property type="project" value="UniProtKB-KW"/>
</dbReference>
<reference evidence="8" key="1">
    <citation type="submission" date="2013-07" db="EMBL/GenBank/DDBJ databases">
        <authorList>
            <person name="Geib S."/>
        </authorList>
    </citation>
    <scope>NUCLEOTIDE SEQUENCE</scope>
</reference>
<evidence type="ECO:0000256" key="4">
    <source>
        <dbReference type="ARBA" id="ARBA00022827"/>
    </source>
</evidence>
<feature type="binding site" evidence="6">
    <location>
        <position position="114"/>
    </location>
    <ligand>
        <name>FAD</name>
        <dbReference type="ChEBI" id="CHEBI:57692"/>
    </ligand>
</feature>
<sequence>MDQTAVVSESDCCGNGCANCVLDVGLPKSTGEILTGKQNVIATYQKFRLFSKTRHNPKGTDIGNNSEDLSEVFELYFGVTDLITNSNDYVLAIPAGYHVMMRTYMSTGHVCLRPYSPFWVDGLAMEFKILVNLTPGGYMSQYIKDLQVGDHVEFRGPIGSLEYISTEKERCVFIISQGVAIAATIRIVKNILNDEEDLSRVYQVACYKDIEHTYFRYLLRDFNKYWNYESHIYLAHQKCSSDMCKTDECTGKCDWFLKKLWYKEKACLERFSEAHLVDICAKVNSYSKFVFIIAGSKKFQDFITEIVNKLNNEVKQSNIFLL</sequence>
<dbReference type="SUPFAM" id="SSF63380">
    <property type="entry name" value="Riboflavin synthase domain-like"/>
    <property type="match status" value="1"/>
</dbReference>
<dbReference type="AlphaFoldDB" id="W8BGH5"/>
<reference evidence="8" key="2">
    <citation type="journal article" date="2014" name="BMC Genomics">
        <title>A genomic perspective to assessing quality of mass-reared SIT flies used in Mediterranean fruit fly (Ceratitis capitata) eradication in California.</title>
        <authorList>
            <person name="Calla B."/>
            <person name="Hall B."/>
            <person name="Hou S."/>
            <person name="Geib S.M."/>
        </authorList>
    </citation>
    <scope>NUCLEOTIDE SEQUENCE</scope>
</reference>
<dbReference type="InterPro" id="IPR039261">
    <property type="entry name" value="FNR_nucleotide-bd"/>
</dbReference>
<feature type="binding site" evidence="6">
    <location>
        <position position="140"/>
    </location>
    <ligand>
        <name>FAD</name>
        <dbReference type="ChEBI" id="CHEBI:57692"/>
    </ligand>
</feature>
<evidence type="ECO:0000313" key="8">
    <source>
        <dbReference type="EMBL" id="JAC00376.1"/>
    </source>
</evidence>
<comment type="similarity">
    <text evidence="2">Belongs to the flavoprotein pyridine nucleotide cytochrome reductase family.</text>
</comment>
<dbReference type="InterPro" id="IPR017927">
    <property type="entry name" value="FAD-bd_FR_type"/>
</dbReference>
<name>W8BGH5_CERCA</name>
<dbReference type="PANTHER" id="PTHR19370">
    <property type="entry name" value="NADH-CYTOCHROME B5 REDUCTASE"/>
    <property type="match status" value="1"/>
</dbReference>
<keyword evidence="5" id="KW-0560">Oxidoreductase</keyword>
<feature type="domain" description="FAD-binding FR-type" evidence="7">
    <location>
        <begin position="42"/>
        <end position="164"/>
    </location>
</feature>
<evidence type="ECO:0000256" key="5">
    <source>
        <dbReference type="ARBA" id="ARBA00023002"/>
    </source>
</evidence>
<gene>
    <name evidence="8" type="primary">NB5R5</name>
</gene>
<evidence type="ECO:0000256" key="1">
    <source>
        <dbReference type="ARBA" id="ARBA00001974"/>
    </source>
</evidence>
<evidence type="ECO:0000259" key="7">
    <source>
        <dbReference type="PROSITE" id="PS51384"/>
    </source>
</evidence>
<evidence type="ECO:0000256" key="2">
    <source>
        <dbReference type="ARBA" id="ARBA00006105"/>
    </source>
</evidence>
<accession>W8BGH5</accession>
<comment type="cofactor">
    <cofactor evidence="1 6">
        <name>FAD</name>
        <dbReference type="ChEBI" id="CHEBI:57692"/>
    </cofactor>
</comment>
<evidence type="ECO:0000256" key="6">
    <source>
        <dbReference type="PIRSR" id="PIRSR601834-1"/>
    </source>
</evidence>
<dbReference type="PROSITE" id="PS51384">
    <property type="entry name" value="FAD_FR"/>
    <property type="match status" value="1"/>
</dbReference>
<dbReference type="InterPro" id="IPR001834">
    <property type="entry name" value="CBR-like"/>
</dbReference>
<dbReference type="Pfam" id="PF00970">
    <property type="entry name" value="FAD_binding_6"/>
    <property type="match status" value="1"/>
</dbReference>
<proteinExistence type="evidence at transcript level"/>
<dbReference type="SUPFAM" id="SSF52343">
    <property type="entry name" value="Ferredoxin reductase-like, C-terminal NADP-linked domain"/>
    <property type="match status" value="1"/>
</dbReference>
<dbReference type="Gene3D" id="2.40.30.10">
    <property type="entry name" value="Translation factors"/>
    <property type="match status" value="1"/>
</dbReference>
<organism evidence="8">
    <name type="scientific">Ceratitis capitata</name>
    <name type="common">Mediterranean fruit fly</name>
    <name type="synonym">Tephritis capitata</name>
    <dbReference type="NCBI Taxonomy" id="7213"/>
    <lineage>
        <taxon>Eukaryota</taxon>
        <taxon>Metazoa</taxon>
        <taxon>Ecdysozoa</taxon>
        <taxon>Arthropoda</taxon>
        <taxon>Hexapoda</taxon>
        <taxon>Insecta</taxon>
        <taxon>Pterygota</taxon>
        <taxon>Neoptera</taxon>
        <taxon>Endopterygota</taxon>
        <taxon>Diptera</taxon>
        <taxon>Brachycera</taxon>
        <taxon>Muscomorpha</taxon>
        <taxon>Tephritoidea</taxon>
        <taxon>Tephritidae</taxon>
        <taxon>Ceratitis</taxon>
        <taxon>Ceratitis</taxon>
    </lineage>
</organism>
<dbReference type="PRINTS" id="PR00406">
    <property type="entry name" value="CYTB5RDTASE"/>
</dbReference>